<dbReference type="RefSeq" id="YP_008857419.1">
    <property type="nucleotide sequence ID" value="NC_022968.1"/>
</dbReference>
<dbReference type="KEGG" id="vg:17776453"/>
<evidence type="ECO:0000313" key="2">
    <source>
        <dbReference type="Proteomes" id="UP000018620"/>
    </source>
</evidence>
<accession>V5KT24</accession>
<organism evidence="1 2">
    <name type="scientific">Escherichia phage 4MG</name>
    <dbReference type="NCBI Taxonomy" id="1391428"/>
    <lineage>
        <taxon>Viruses</taxon>
        <taxon>Duplodnaviria</taxon>
        <taxon>Heunggongvirae</taxon>
        <taxon>Uroviricota</taxon>
        <taxon>Caudoviricetes</taxon>
        <taxon>Vequintavirinae</taxon>
        <taxon>Seunavirus</taxon>
        <taxon>Seunavirus 4MG</taxon>
    </lineage>
</organism>
<keyword evidence="2" id="KW-1185">Reference proteome</keyword>
<proteinExistence type="predicted"/>
<evidence type="ECO:0000313" key="1">
    <source>
        <dbReference type="EMBL" id="AGZ17677.1"/>
    </source>
</evidence>
<gene>
    <name evidence="1" type="ORF">4MG_203</name>
</gene>
<dbReference type="Proteomes" id="UP000018620">
    <property type="component" value="Segment"/>
</dbReference>
<protein>
    <submittedName>
        <fullName evidence="1">Hyphothetical protein</fullName>
    </submittedName>
</protein>
<dbReference type="EMBL" id="KF550303">
    <property type="protein sequence ID" value="AGZ17677.1"/>
    <property type="molecule type" value="Genomic_DNA"/>
</dbReference>
<name>V5KT24_9CAUD</name>
<sequence length="121" mass="13600">MDLKKINLLDLKKGDMLFRGSLCEVLEISAPFMRGYGYDNHYYKAETVAIKCQAVYDYDVNYSKESGKPLTPRLYTFDYPTESQVMIVTSGETVTVTSATGIFDDKTGNFLLPGQTITIVE</sequence>
<reference evidence="1 2" key="1">
    <citation type="journal article" date="2014" name="Arch. Virol.">
        <title>Complete genome sequence of enterobacteria phage 4MG, a new member of the subgroup "PVP-SE1-like phage" of the "rV5-like viruses".</title>
        <authorList>
            <person name="Kim M."/>
            <person name="Heu S."/>
            <person name="Ryu S."/>
        </authorList>
    </citation>
    <scope>NUCLEOTIDE SEQUENCE [LARGE SCALE GENOMIC DNA]</scope>
</reference>